<reference evidence="1 2" key="1">
    <citation type="journal article" date="2015" name="Genome Announc.">
        <title>Complete genome sequence of Martelella endophytica YC6887, which has antifungal activity associated with a halophyte.</title>
        <authorList>
            <person name="Khan A."/>
            <person name="Khan H."/>
            <person name="Chung E.J."/>
            <person name="Hossain M.T."/>
            <person name="Chung Y.R."/>
        </authorList>
    </citation>
    <scope>NUCLEOTIDE SEQUENCE [LARGE SCALE GENOMIC DNA]</scope>
    <source>
        <strain evidence="1">YC6887</strain>
    </source>
</reference>
<dbReference type="EMBL" id="CP010803">
    <property type="protein sequence ID" value="AJY47397.1"/>
    <property type="molecule type" value="Genomic_DNA"/>
</dbReference>
<dbReference type="AlphaFoldDB" id="A0A0D5LUH1"/>
<organism evidence="1 2">
    <name type="scientific">Martelella endophytica</name>
    <dbReference type="NCBI Taxonomy" id="1486262"/>
    <lineage>
        <taxon>Bacteria</taxon>
        <taxon>Pseudomonadati</taxon>
        <taxon>Pseudomonadota</taxon>
        <taxon>Alphaproteobacteria</taxon>
        <taxon>Hyphomicrobiales</taxon>
        <taxon>Aurantimonadaceae</taxon>
        <taxon>Martelella</taxon>
    </lineage>
</organism>
<dbReference type="HOGENOM" id="CLU_1784543_0_0_5"/>
<proteinExistence type="predicted"/>
<gene>
    <name evidence="1" type="ORF">TM49_19790</name>
</gene>
<dbReference type="Proteomes" id="UP000032611">
    <property type="component" value="Chromosome"/>
</dbReference>
<dbReference type="KEGG" id="mey:TM49_19790"/>
<evidence type="ECO:0000313" key="2">
    <source>
        <dbReference type="Proteomes" id="UP000032611"/>
    </source>
</evidence>
<sequence length="145" mass="16626">MSMATDSRRCRELGQNANEARAFLKQAVREEELNKQEVRKLEEFISQSQGKLINLEQGLSIILASAVDLLRSLMKSKRRLPFPKPESAPEAIAQFKLIADEKAQLKEAKQLLAYRRDQLAQKRRDIPYFQGALKKNADVQRRNGC</sequence>
<keyword evidence="2" id="KW-1185">Reference proteome</keyword>
<name>A0A0D5LUH1_MAREN</name>
<evidence type="ECO:0000313" key="1">
    <source>
        <dbReference type="EMBL" id="AJY47397.1"/>
    </source>
</evidence>
<accession>A0A0D5LUH1</accession>
<protein>
    <submittedName>
        <fullName evidence="1">Uncharacterized protein</fullName>
    </submittedName>
</protein>